<comment type="caution">
    <text evidence="8">The sequence shown here is derived from an EMBL/GenBank/DDBJ whole genome shotgun (WGS) entry which is preliminary data.</text>
</comment>
<dbReference type="InterPro" id="IPR042104">
    <property type="entry name" value="PKS_dehydratase_sf"/>
</dbReference>
<evidence type="ECO:0000313" key="9">
    <source>
        <dbReference type="Proteomes" id="UP000294257"/>
    </source>
</evidence>
<dbReference type="InterPro" id="IPR009081">
    <property type="entry name" value="PP-bd_ACP"/>
</dbReference>
<dbReference type="InterPro" id="IPR036736">
    <property type="entry name" value="ACP-like_sf"/>
</dbReference>
<feature type="active site" description="Proton acceptor; for dehydratase activity" evidence="5">
    <location>
        <position position="17"/>
    </location>
</feature>
<evidence type="ECO:0000256" key="1">
    <source>
        <dbReference type="ARBA" id="ARBA00022450"/>
    </source>
</evidence>
<evidence type="ECO:0000313" key="8">
    <source>
        <dbReference type="EMBL" id="RZS36320.1"/>
    </source>
</evidence>
<dbReference type="InterPro" id="IPR013968">
    <property type="entry name" value="PKS_KR"/>
</dbReference>
<dbReference type="PANTHER" id="PTHR43775:SF51">
    <property type="entry name" value="INACTIVE PHENOLPHTHIOCEROL SYNTHESIS POLYKETIDE SYNTHASE TYPE I PKS1-RELATED"/>
    <property type="match status" value="1"/>
</dbReference>
<evidence type="ECO:0000256" key="3">
    <source>
        <dbReference type="ARBA" id="ARBA00022679"/>
    </source>
</evidence>
<dbReference type="FunFam" id="1.10.1200.10:FF:000007">
    <property type="entry name" value="Probable polyketide synthase pks17"/>
    <property type="match status" value="1"/>
</dbReference>
<dbReference type="InterPro" id="IPR036291">
    <property type="entry name" value="NAD(P)-bd_dom_sf"/>
</dbReference>
<feature type="active site" description="Proton donor; for dehydratase activity" evidence="5">
    <location>
        <position position="184"/>
    </location>
</feature>
<dbReference type="Pfam" id="PF14765">
    <property type="entry name" value="PS-DH"/>
    <property type="match status" value="1"/>
</dbReference>
<dbReference type="PANTHER" id="PTHR43775">
    <property type="entry name" value="FATTY ACID SYNTHASE"/>
    <property type="match status" value="1"/>
</dbReference>
<dbReference type="InterPro" id="IPR006162">
    <property type="entry name" value="Ppantetheine_attach_site"/>
</dbReference>
<dbReference type="InterPro" id="IPR020806">
    <property type="entry name" value="PKS_PP-bd"/>
</dbReference>
<dbReference type="SUPFAM" id="SSF47336">
    <property type="entry name" value="ACP-like"/>
    <property type="match status" value="1"/>
</dbReference>
<organism evidence="8 9">
    <name type="scientific">Herbihabitans rhizosphaerae</name>
    <dbReference type="NCBI Taxonomy" id="1872711"/>
    <lineage>
        <taxon>Bacteria</taxon>
        <taxon>Bacillati</taxon>
        <taxon>Actinomycetota</taxon>
        <taxon>Actinomycetes</taxon>
        <taxon>Pseudonocardiales</taxon>
        <taxon>Pseudonocardiaceae</taxon>
        <taxon>Herbihabitans</taxon>
    </lineage>
</organism>
<dbReference type="Pfam" id="PF08659">
    <property type="entry name" value="KR"/>
    <property type="match status" value="1"/>
</dbReference>
<dbReference type="Gene3D" id="3.10.129.110">
    <property type="entry name" value="Polyketide synthase dehydratase"/>
    <property type="match status" value="1"/>
</dbReference>
<dbReference type="InterPro" id="IPR057326">
    <property type="entry name" value="KR_dom"/>
</dbReference>
<feature type="region of interest" description="N-terminal hotdog fold" evidence="5">
    <location>
        <begin position="1"/>
        <end position="111"/>
    </location>
</feature>
<dbReference type="CDD" id="cd08956">
    <property type="entry name" value="KR_3_FAS_SDR_x"/>
    <property type="match status" value="1"/>
</dbReference>
<dbReference type="Gene3D" id="3.40.50.720">
    <property type="entry name" value="NAD(P)-binding Rossmann-like Domain"/>
    <property type="match status" value="1"/>
</dbReference>
<reference evidence="8 9" key="1">
    <citation type="submission" date="2019-02" db="EMBL/GenBank/DDBJ databases">
        <title>Genomic Encyclopedia of Type Strains, Phase IV (KMG-IV): sequencing the most valuable type-strain genomes for metagenomic binning, comparative biology and taxonomic classification.</title>
        <authorList>
            <person name="Goeker M."/>
        </authorList>
    </citation>
    <scope>NUCLEOTIDE SEQUENCE [LARGE SCALE GENOMIC DNA]</scope>
    <source>
        <strain evidence="8 9">DSM 101727</strain>
    </source>
</reference>
<dbReference type="GO" id="GO:0004312">
    <property type="term" value="F:fatty acid synthase activity"/>
    <property type="evidence" value="ECO:0007669"/>
    <property type="project" value="TreeGrafter"/>
</dbReference>
<dbReference type="Gene3D" id="1.10.1200.10">
    <property type="entry name" value="ACP-like"/>
    <property type="match status" value="1"/>
</dbReference>
<dbReference type="InterPro" id="IPR049551">
    <property type="entry name" value="PKS_DH_C"/>
</dbReference>
<feature type="non-terminal residue" evidence="8">
    <location>
        <position position="1"/>
    </location>
</feature>
<dbReference type="GO" id="GO:0006633">
    <property type="term" value="P:fatty acid biosynthetic process"/>
    <property type="evidence" value="ECO:0007669"/>
    <property type="project" value="TreeGrafter"/>
</dbReference>
<dbReference type="PROSITE" id="PS52019">
    <property type="entry name" value="PKS_MFAS_DH"/>
    <property type="match status" value="1"/>
</dbReference>
<evidence type="ECO:0000259" key="6">
    <source>
        <dbReference type="PROSITE" id="PS50075"/>
    </source>
</evidence>
<dbReference type="SUPFAM" id="SSF51735">
    <property type="entry name" value="NAD(P)-binding Rossmann-fold domains"/>
    <property type="match status" value="2"/>
</dbReference>
<keyword evidence="3" id="KW-0808">Transferase</keyword>
<feature type="region of interest" description="C-terminal hotdog fold" evidence="5">
    <location>
        <begin position="123"/>
        <end position="263"/>
    </location>
</feature>
<keyword evidence="1" id="KW-0596">Phosphopantetheine</keyword>
<dbReference type="InterPro" id="IPR049900">
    <property type="entry name" value="PKS_mFAS_DH"/>
</dbReference>
<dbReference type="Proteomes" id="UP000294257">
    <property type="component" value="Unassembled WGS sequence"/>
</dbReference>
<dbReference type="InterPro" id="IPR050091">
    <property type="entry name" value="PKS_NRPS_Biosynth_Enz"/>
</dbReference>
<sequence length="841" mass="90648">LHTGQLTTTNHPWLTHHTINNTTLLPGTALIEMALRAGEDVGSTVIEEMVIEAPLVIPDDGAVHVQLRVDEADEHGRRPFVIRSCDTGRDYDKGAWVRNAAGQLVARREPPAHHVDQWPPRGAEPVDLTDFYADLRDKGYDYGPTFQAVRAVWRRGDEVFADVEFLEEDEENAHGFLLHPALADATLQVTNLGRLPDAGDNEMLLPFAWNQVTVHTPGATRLRVRATYSDEGGVSVDAFDHSGTPVYSIGSLVLRATASDQIAGGGQLNDARFRVEWTELDRSTADEVHHVEVLDLTGPAGETPPARARDLASRALDAMISWLSRDTADEARLVVMTRDAERDPAAAAVWGLVRSAQMENPDRFVLVDVDGGESLEAVVTSAARSGEPQLRIRDDVVSVPRLARMPSDGSNPLPELTGTALITGGTGTLGQVVARHVATTTDVKRIVLVSRRGADAPGVADLVAELDEHGVTVDPVACDVADRVALRDVVSAIPDLKVVVHAAGALDDGVVSSLTPARLDPVFRPKVDAAWHLHELTSDLDLAAFVLFSSGAGVFGSSGQGNYAAANAFLDGLAGLRRANGLPAVSLAWGLWAETSELTAELDDTDLRRRERDGVVGLSTVDGCRLFDTALRTESAVQVLTRLDLRRLRRTAEQDALPRLLLGLVPPRAARDSRATGVRRGRDSLAALPAAERTRVLLDHVSSLASTVMGRSGRDAVESKRAFKDLGFDSLMAVELRNRLGAFTGLRLPATLVFDQPTPAAIAAHLSELLTPADSGTPILEELARLERTMADLAEDRRAEVALRLRDLASRWEPGDTGEVDLETASDDEIFRLADSELGNA</sequence>
<keyword evidence="9" id="KW-1185">Reference proteome</keyword>
<evidence type="ECO:0000259" key="7">
    <source>
        <dbReference type="PROSITE" id="PS52019"/>
    </source>
</evidence>
<dbReference type="SMART" id="SM01294">
    <property type="entry name" value="PKS_PP_betabranch"/>
    <property type="match status" value="1"/>
</dbReference>
<keyword evidence="4" id="KW-0677">Repeat</keyword>
<protein>
    <submittedName>
        <fullName evidence="8">Phosphopantetheine binding protein</fullName>
    </submittedName>
</protein>
<feature type="domain" description="Carrier" evidence="6">
    <location>
        <begin position="695"/>
        <end position="770"/>
    </location>
</feature>
<name>A0A4Q7KKC4_9PSEU</name>
<dbReference type="Pfam" id="PF22953">
    <property type="entry name" value="SpnB_Rossmann"/>
    <property type="match status" value="1"/>
</dbReference>
<evidence type="ECO:0000256" key="2">
    <source>
        <dbReference type="ARBA" id="ARBA00022553"/>
    </source>
</evidence>
<dbReference type="OrthoDB" id="9778690at2"/>
<feature type="domain" description="PKS/mFAS DH" evidence="7">
    <location>
        <begin position="1"/>
        <end position="263"/>
    </location>
</feature>
<dbReference type="SMART" id="SM00822">
    <property type="entry name" value="PKS_KR"/>
    <property type="match status" value="1"/>
</dbReference>
<accession>A0A4Q7KKC4</accession>
<dbReference type="PROSITE" id="PS00012">
    <property type="entry name" value="PHOSPHOPANTETHEINE"/>
    <property type="match status" value="1"/>
</dbReference>
<evidence type="ECO:0000256" key="4">
    <source>
        <dbReference type="ARBA" id="ARBA00022737"/>
    </source>
</evidence>
<dbReference type="SMART" id="SM00826">
    <property type="entry name" value="PKS_DH"/>
    <property type="match status" value="1"/>
</dbReference>
<dbReference type="InterPro" id="IPR055123">
    <property type="entry name" value="SpnB-like_Rossmann"/>
</dbReference>
<dbReference type="EMBL" id="SGWQ01000007">
    <property type="protein sequence ID" value="RZS36320.1"/>
    <property type="molecule type" value="Genomic_DNA"/>
</dbReference>
<dbReference type="PROSITE" id="PS50075">
    <property type="entry name" value="CARRIER"/>
    <property type="match status" value="1"/>
</dbReference>
<proteinExistence type="predicted"/>
<dbReference type="GO" id="GO:0031177">
    <property type="term" value="F:phosphopantetheine binding"/>
    <property type="evidence" value="ECO:0007669"/>
    <property type="project" value="InterPro"/>
</dbReference>
<dbReference type="Pfam" id="PF21089">
    <property type="entry name" value="PKS_DH_N"/>
    <property type="match status" value="1"/>
</dbReference>
<dbReference type="InterPro" id="IPR020807">
    <property type="entry name" value="PKS_DH"/>
</dbReference>
<dbReference type="AlphaFoldDB" id="A0A4Q7KKC4"/>
<keyword evidence="2" id="KW-0597">Phosphoprotein</keyword>
<dbReference type="SMART" id="SM00823">
    <property type="entry name" value="PKS_PP"/>
    <property type="match status" value="1"/>
</dbReference>
<gene>
    <name evidence="8" type="ORF">EV193_1071</name>
</gene>
<evidence type="ECO:0000256" key="5">
    <source>
        <dbReference type="PROSITE-ProRule" id="PRU01363"/>
    </source>
</evidence>
<dbReference type="InterPro" id="IPR049552">
    <property type="entry name" value="PKS_DH_N"/>
</dbReference>
<dbReference type="Pfam" id="PF00550">
    <property type="entry name" value="PP-binding"/>
    <property type="match status" value="1"/>
</dbReference>
<dbReference type="RefSeq" id="WP_130345837.1">
    <property type="nucleotide sequence ID" value="NZ_SGWQ01000007.1"/>
</dbReference>